<evidence type="ECO:0000313" key="3">
    <source>
        <dbReference type="Proteomes" id="UP001240171"/>
    </source>
</evidence>
<feature type="domain" description="SGNH hydrolase-type esterase" evidence="1">
    <location>
        <begin position="97"/>
        <end position="272"/>
    </location>
</feature>
<accession>A0ABT9CH74</accession>
<dbReference type="InterPro" id="IPR013830">
    <property type="entry name" value="SGNH_hydro"/>
</dbReference>
<dbReference type="PANTHER" id="PTHR30383">
    <property type="entry name" value="THIOESTERASE 1/PROTEASE 1/LYSOPHOSPHOLIPASE L1"/>
    <property type="match status" value="1"/>
</dbReference>
<dbReference type="Gene3D" id="3.40.50.1110">
    <property type="entry name" value="SGNH hydrolase"/>
    <property type="match status" value="1"/>
</dbReference>
<dbReference type="EMBL" id="JAUQTB010000005">
    <property type="protein sequence ID" value="MDO7906943.1"/>
    <property type="molecule type" value="Genomic_DNA"/>
</dbReference>
<comment type="caution">
    <text evidence="2">The sequence shown here is derived from an EMBL/GenBank/DDBJ whole genome shotgun (WGS) entry which is preliminary data.</text>
</comment>
<organism evidence="2 3">
    <name type="scientific">Paenibacillus lacisoli</name>
    <dbReference type="NCBI Taxonomy" id="3064525"/>
    <lineage>
        <taxon>Bacteria</taxon>
        <taxon>Bacillati</taxon>
        <taxon>Bacillota</taxon>
        <taxon>Bacilli</taxon>
        <taxon>Bacillales</taxon>
        <taxon>Paenibacillaceae</taxon>
        <taxon>Paenibacillus</taxon>
    </lineage>
</organism>
<dbReference type="SUPFAM" id="SSF52266">
    <property type="entry name" value="SGNH hydrolase"/>
    <property type="match status" value="1"/>
</dbReference>
<evidence type="ECO:0000259" key="1">
    <source>
        <dbReference type="Pfam" id="PF13472"/>
    </source>
</evidence>
<dbReference type="InterPro" id="IPR051532">
    <property type="entry name" value="Ester_Hydrolysis_Enzymes"/>
</dbReference>
<gene>
    <name evidence="2" type="ORF">Q5741_11005</name>
</gene>
<dbReference type="Proteomes" id="UP001240171">
    <property type="component" value="Unassembled WGS sequence"/>
</dbReference>
<dbReference type="Pfam" id="PF13472">
    <property type="entry name" value="Lipase_GDSL_2"/>
    <property type="match status" value="1"/>
</dbReference>
<dbReference type="CDD" id="cd00229">
    <property type="entry name" value="SGNH_hydrolase"/>
    <property type="match status" value="1"/>
</dbReference>
<proteinExistence type="predicted"/>
<evidence type="ECO:0000313" key="2">
    <source>
        <dbReference type="EMBL" id="MDO7906943.1"/>
    </source>
</evidence>
<dbReference type="InterPro" id="IPR036514">
    <property type="entry name" value="SGNH_hydro_sf"/>
</dbReference>
<keyword evidence="2" id="KW-0378">Hydrolase</keyword>
<protein>
    <submittedName>
        <fullName evidence="2">SGNH/GDSL hydrolase family protein</fullName>
    </submittedName>
</protein>
<keyword evidence="3" id="KW-1185">Reference proteome</keyword>
<reference evidence="2 3" key="1">
    <citation type="submission" date="2023-07" db="EMBL/GenBank/DDBJ databases">
        <title>Paenibacillus sp. JX-17 nov. isolated from soil.</title>
        <authorList>
            <person name="Wan Y."/>
            <person name="Liu B."/>
        </authorList>
    </citation>
    <scope>NUCLEOTIDE SEQUENCE [LARGE SCALE GENOMIC DNA]</scope>
    <source>
        <strain evidence="2 3">JX-17</strain>
    </source>
</reference>
<sequence length="290" mass="32260">MRRNFTGMAAATVVGAFALLVILFFGSRHWDTVLASNEKQGERMAEKVDQSEAQRVEAKVARYSPVHQPRSILDDLHYMAALKEKNHDETPIRISTLGSSVSAGAGASSFAASWVGQLLNYLRVDQGLFNTEIYSSGYAGYSTSSLLEEKKYEAVISQQPQVVLLETSLQNDHSQAVPVETSMSNIKALVQILHSKLPEAEIVLLSANPKGVEKDIRNNIGLTMDDYAAAAKKLAEAKKWNYMDVYAYYRSQYKDNLDTILVDGVKPNDKGHVVWFEAVRLGFEKKRDAH</sequence>
<dbReference type="GO" id="GO:0016787">
    <property type="term" value="F:hydrolase activity"/>
    <property type="evidence" value="ECO:0007669"/>
    <property type="project" value="UniProtKB-KW"/>
</dbReference>
<name>A0ABT9CH74_9BACL</name>
<dbReference type="RefSeq" id="WP_305024146.1">
    <property type="nucleotide sequence ID" value="NZ_JAUQTB010000005.1"/>
</dbReference>
<dbReference type="PANTHER" id="PTHR30383:SF5">
    <property type="entry name" value="SGNH HYDROLASE-TYPE ESTERASE DOMAIN-CONTAINING PROTEIN"/>
    <property type="match status" value="1"/>
</dbReference>